<dbReference type="Pfam" id="PF03992">
    <property type="entry name" value="ABM"/>
    <property type="match status" value="1"/>
</dbReference>
<protein>
    <submittedName>
        <fullName evidence="2">Antibiotic biosynthesis monooxygenase</fullName>
    </submittedName>
</protein>
<gene>
    <name evidence="2" type="ORF">E4P82_01960</name>
</gene>
<reference evidence="2 3" key="1">
    <citation type="submission" date="2019-03" db="EMBL/GenBank/DDBJ databases">
        <title>Metabolic reconstructions from genomes of highly enriched 'Candidatus Accumulibacter' and 'Candidatus Competibacter' bioreactor populations.</title>
        <authorList>
            <person name="Annavajhala M.K."/>
            <person name="Welles L."/>
            <person name="Abbas B."/>
            <person name="Sorokin D."/>
            <person name="Park H."/>
            <person name="Van Loosdrecht M."/>
            <person name="Chandran K."/>
        </authorList>
    </citation>
    <scope>NUCLEOTIDE SEQUENCE [LARGE SCALE GENOMIC DNA]</scope>
    <source>
        <strain evidence="2 3">SBR_G</strain>
    </source>
</reference>
<name>A0ABX1TFD2_9GAMM</name>
<proteinExistence type="predicted"/>
<evidence type="ECO:0000313" key="2">
    <source>
        <dbReference type="EMBL" id="NMQ18067.1"/>
    </source>
</evidence>
<evidence type="ECO:0000259" key="1">
    <source>
        <dbReference type="PROSITE" id="PS51725"/>
    </source>
</evidence>
<dbReference type="Proteomes" id="UP000760480">
    <property type="component" value="Unassembled WGS sequence"/>
</dbReference>
<dbReference type="PANTHER" id="PTHR33336:SF1">
    <property type="entry name" value="(4S)-4-HYDROXY-5-PHOSPHONOOXYPENTANE-2,3-DIONE ISOMERASE"/>
    <property type="match status" value="1"/>
</dbReference>
<dbReference type="Gene3D" id="3.30.70.100">
    <property type="match status" value="1"/>
</dbReference>
<organism evidence="2 3">
    <name type="scientific">Candidatus Competibacter phosphatis</name>
    <dbReference type="NCBI Taxonomy" id="221280"/>
    <lineage>
        <taxon>Bacteria</taxon>
        <taxon>Pseudomonadati</taxon>
        <taxon>Pseudomonadota</taxon>
        <taxon>Gammaproteobacteria</taxon>
        <taxon>Candidatus Competibacteraceae</taxon>
        <taxon>Candidatus Competibacter</taxon>
    </lineage>
</organism>
<keyword evidence="2" id="KW-0503">Monooxygenase</keyword>
<dbReference type="GO" id="GO:0004497">
    <property type="term" value="F:monooxygenase activity"/>
    <property type="evidence" value="ECO:0007669"/>
    <property type="project" value="UniProtKB-KW"/>
</dbReference>
<comment type="caution">
    <text evidence="2">The sequence shown here is derived from an EMBL/GenBank/DDBJ whole genome shotgun (WGS) entry which is preliminary data.</text>
</comment>
<keyword evidence="3" id="KW-1185">Reference proteome</keyword>
<sequence length="107" mass="12078">MLIVHVFVHVKPDCVEAFKEASLNNAHHSIQEAGIARFDVIQQADDPTRFVLVEVYRTVEATAQHKETAHYARWRDTVAEMMAEPRGSAKYANLFPADPGWDYPPGV</sequence>
<dbReference type="EMBL" id="SPMZ01000007">
    <property type="protein sequence ID" value="NMQ18067.1"/>
    <property type="molecule type" value="Genomic_DNA"/>
</dbReference>
<feature type="domain" description="ABM" evidence="1">
    <location>
        <begin position="2"/>
        <end position="91"/>
    </location>
</feature>
<dbReference type="InterPro" id="IPR050744">
    <property type="entry name" value="AI-2_Isomerase_LsrG"/>
</dbReference>
<dbReference type="InterPro" id="IPR007138">
    <property type="entry name" value="ABM_dom"/>
</dbReference>
<accession>A0ABX1TFD2</accession>
<evidence type="ECO:0000313" key="3">
    <source>
        <dbReference type="Proteomes" id="UP000760480"/>
    </source>
</evidence>
<dbReference type="SUPFAM" id="SSF54909">
    <property type="entry name" value="Dimeric alpha+beta barrel"/>
    <property type="match status" value="1"/>
</dbReference>
<dbReference type="InterPro" id="IPR011008">
    <property type="entry name" value="Dimeric_a/b-barrel"/>
</dbReference>
<dbReference type="PANTHER" id="PTHR33336">
    <property type="entry name" value="QUINOL MONOOXYGENASE YGIN-RELATED"/>
    <property type="match status" value="1"/>
</dbReference>
<dbReference type="PROSITE" id="PS51725">
    <property type="entry name" value="ABM"/>
    <property type="match status" value="1"/>
</dbReference>
<dbReference type="RefSeq" id="WP_169247326.1">
    <property type="nucleotide sequence ID" value="NZ_SPMZ01000007.1"/>
</dbReference>
<keyword evidence="2" id="KW-0560">Oxidoreductase</keyword>